<keyword evidence="3" id="KW-1185">Reference proteome</keyword>
<dbReference type="RefSeq" id="WP_187706403.1">
    <property type="nucleotide sequence ID" value="NZ_CP060822.1"/>
</dbReference>
<dbReference type="InterPro" id="IPR055259">
    <property type="entry name" value="YkvP/CgeB_Glyco_trans-like"/>
</dbReference>
<dbReference type="AlphaFoldDB" id="A0A7H0F1J4"/>
<dbReference type="GO" id="GO:0016740">
    <property type="term" value="F:transferase activity"/>
    <property type="evidence" value="ECO:0007669"/>
    <property type="project" value="UniProtKB-KW"/>
</dbReference>
<keyword evidence="2" id="KW-0808">Transferase</keyword>
<accession>A0A7H0F1J4</accession>
<protein>
    <submittedName>
        <fullName evidence="2">Glycosyltransferase family 1 protein</fullName>
    </submittedName>
</protein>
<proteinExistence type="predicted"/>
<sequence>MKLLIVGTWRWVQYEDAFSKGLEGNGVEVSRFSTSSYFSGWFGSLQLRLPLPGWALLGLNRDLIRQSEQERPDWILFWRSTHVLPSTLRKLRRLGIKTVSYNNDDPLGPKAHGRLPWHHHWLWFWYLRCLPEFDCNFFYRKINCREALVEHGVRHAEVLMPYFIPQQDRPVDLTLQDQERFSTDLVFVGHYEPDGRERTIRSLIDAGIEVKIWSGGDWPRHALGHLYDRLKPIEPALGDNYAKALCGAKICLAFLSKLNRDTYTRRCFEIPACGRLMLAERTDDLMCMFREDEEACFFSSNDELIEKVRWLLANPSIREYIAAAGLRRVWADGHDVNSRAKQFLKAITNEH</sequence>
<dbReference type="SUPFAM" id="SSF53756">
    <property type="entry name" value="UDP-Glycosyltransferase/glycogen phosphorylase"/>
    <property type="match status" value="1"/>
</dbReference>
<dbReference type="Gene3D" id="3.40.50.2000">
    <property type="entry name" value="Glycogen Phosphorylase B"/>
    <property type="match status" value="1"/>
</dbReference>
<organism evidence="2 3">
    <name type="scientific">Cylindrospermopsis curvispora GIHE-G1</name>
    <dbReference type="NCBI Taxonomy" id="2666332"/>
    <lineage>
        <taxon>Bacteria</taxon>
        <taxon>Bacillati</taxon>
        <taxon>Cyanobacteriota</taxon>
        <taxon>Cyanophyceae</taxon>
        <taxon>Nostocales</taxon>
        <taxon>Aphanizomenonaceae</taxon>
        <taxon>Cylindrospermopsis</taxon>
    </lineage>
</organism>
<feature type="domain" description="Spore protein YkvP/CgeB glycosyl transferase-like" evidence="1">
    <location>
        <begin position="197"/>
        <end position="344"/>
    </location>
</feature>
<evidence type="ECO:0000313" key="2">
    <source>
        <dbReference type="EMBL" id="QNP29910.1"/>
    </source>
</evidence>
<dbReference type="Proteomes" id="UP000516013">
    <property type="component" value="Chromosome"/>
</dbReference>
<dbReference type="KEGG" id="ccur:IAR63_02070"/>
<dbReference type="Pfam" id="PF13524">
    <property type="entry name" value="Glyco_trans_1_2"/>
    <property type="match status" value="1"/>
</dbReference>
<name>A0A7H0F1J4_9CYAN</name>
<dbReference type="EMBL" id="CP060822">
    <property type="protein sequence ID" value="QNP29910.1"/>
    <property type="molecule type" value="Genomic_DNA"/>
</dbReference>
<reference evidence="2 3" key="1">
    <citation type="submission" date="2020-08" db="EMBL/GenBank/DDBJ databases">
        <title>Complete genome sequence of Raphidiopsis curvispora isolated from drinking water reservoir in South Korea.</title>
        <authorList>
            <person name="Jeong J."/>
        </authorList>
    </citation>
    <scope>NUCLEOTIDE SEQUENCE [LARGE SCALE GENOMIC DNA]</scope>
    <source>
        <strain evidence="2 3">GIHE-G1</strain>
    </source>
</reference>
<gene>
    <name evidence="2" type="ORF">IAR63_02070</name>
</gene>
<evidence type="ECO:0000259" key="1">
    <source>
        <dbReference type="Pfam" id="PF13524"/>
    </source>
</evidence>
<evidence type="ECO:0000313" key="3">
    <source>
        <dbReference type="Proteomes" id="UP000516013"/>
    </source>
</evidence>